<keyword evidence="9" id="KW-0732">Signal</keyword>
<comment type="similarity">
    <text evidence="2">Belongs to the short-chain dehydrogenases/reductases (SDR) family. POR subfamily.</text>
</comment>
<reference evidence="10" key="1">
    <citation type="submission" date="2021-01" db="EMBL/GenBank/DDBJ databases">
        <authorList>
            <person name="Corre E."/>
            <person name="Pelletier E."/>
            <person name="Niang G."/>
            <person name="Scheremetjew M."/>
            <person name="Finn R."/>
            <person name="Kale V."/>
            <person name="Holt S."/>
            <person name="Cochrane G."/>
            <person name="Meng A."/>
            <person name="Brown T."/>
            <person name="Cohen L."/>
        </authorList>
    </citation>
    <scope>NUCLEOTIDE SEQUENCE</scope>
    <source>
        <strain evidence="10">CCMP2877</strain>
    </source>
</reference>
<keyword evidence="4" id="KW-0602">Photosynthesis</keyword>
<dbReference type="PANTHER" id="PTHR44419:SF19">
    <property type="entry name" value="PROTOCHLOROPHYLLIDE REDUCTASE A, CHLOROPLASTIC"/>
    <property type="match status" value="1"/>
</dbReference>
<evidence type="ECO:0000256" key="6">
    <source>
        <dbReference type="ARBA" id="ARBA00023002"/>
    </source>
</evidence>
<dbReference type="UniPathway" id="UPA00668"/>
<evidence type="ECO:0000256" key="2">
    <source>
        <dbReference type="ARBA" id="ARBA00005821"/>
    </source>
</evidence>
<dbReference type="InterPro" id="IPR002347">
    <property type="entry name" value="SDR_fam"/>
</dbReference>
<dbReference type="GO" id="GO:0015979">
    <property type="term" value="P:photosynthesis"/>
    <property type="evidence" value="ECO:0007669"/>
    <property type="project" value="UniProtKB-KW"/>
</dbReference>
<keyword evidence="5" id="KW-0521">NADP</keyword>
<name>A0A7S1TWC2_9STRA</name>
<evidence type="ECO:0000256" key="7">
    <source>
        <dbReference type="ARBA" id="ARBA00023171"/>
    </source>
</evidence>
<dbReference type="Pfam" id="PF00106">
    <property type="entry name" value="adh_short"/>
    <property type="match status" value="1"/>
</dbReference>
<keyword evidence="7" id="KW-0149">Chlorophyll biosynthesis</keyword>
<evidence type="ECO:0000256" key="8">
    <source>
        <dbReference type="SAM" id="MobiDB-lite"/>
    </source>
</evidence>
<sequence length="416" mass="45224">MMKLVGLAALLGSAAALTAPRLNTRSMAARRASGMRMATVDAENKQESGVKLPDLGQIFNSLPSLSPGQLKIGNKRLVVVTGASSGLGKECARNLVERGDSFVIMACRDVKKAQAVADELRFNKNNYHIMELELSSLANVRQFVKNLKSYKGNKPLDVLVNNAAVYLPTDPTPAFSEDGYEMSVAVNHLGHFLLSNLLIDDMKKSKDPRCIIVGSITGNTNTIGGGFVYPRADLGKLQGLEKSISSEGGKGDFTTAMIDGKLFDGAKAYKDAKMCNMMTVTELHERYHKATGITFSSLYPGCIATTELFREKRGWFRVWFPWFQKYVTGGFVSEAEAGDRLAQVAVDEKCKKSDVYWSWNGNAQQLGLTLDEDGRPKGAGGSGGDIFENQQSNAVTDSIARKKMFDLSAKAVGLDM</sequence>
<dbReference type="InterPro" id="IPR036291">
    <property type="entry name" value="NAD(P)-bd_dom_sf"/>
</dbReference>
<dbReference type="PRINTS" id="PR00081">
    <property type="entry name" value="GDHRDH"/>
</dbReference>
<evidence type="ECO:0000256" key="3">
    <source>
        <dbReference type="ARBA" id="ARBA00012006"/>
    </source>
</evidence>
<dbReference type="SUPFAM" id="SSF51735">
    <property type="entry name" value="NAD(P)-binding Rossmann-fold domains"/>
    <property type="match status" value="1"/>
</dbReference>
<dbReference type="AlphaFoldDB" id="A0A7S1TWC2"/>
<protein>
    <recommendedName>
        <fullName evidence="3">protochlorophyllide reductase</fullName>
        <ecNumber evidence="3">1.3.1.33</ecNumber>
    </recommendedName>
</protein>
<organism evidence="10">
    <name type="scientific">Phaeomonas parva</name>
    <dbReference type="NCBI Taxonomy" id="124430"/>
    <lineage>
        <taxon>Eukaryota</taxon>
        <taxon>Sar</taxon>
        <taxon>Stramenopiles</taxon>
        <taxon>Ochrophyta</taxon>
        <taxon>Pinguiophyceae</taxon>
        <taxon>Pinguiochrysidales</taxon>
        <taxon>Pinguiochrysidaceae</taxon>
        <taxon>Phaeomonas</taxon>
    </lineage>
</organism>
<dbReference type="EMBL" id="HBGJ01012227">
    <property type="protein sequence ID" value="CAD9249314.1"/>
    <property type="molecule type" value="Transcribed_RNA"/>
</dbReference>
<dbReference type="GO" id="GO:0015995">
    <property type="term" value="P:chlorophyll biosynthetic process"/>
    <property type="evidence" value="ECO:0007669"/>
    <property type="project" value="UniProtKB-UniPathway"/>
</dbReference>
<accession>A0A7S1TWC2</accession>
<evidence type="ECO:0000256" key="4">
    <source>
        <dbReference type="ARBA" id="ARBA00022531"/>
    </source>
</evidence>
<proteinExistence type="inferred from homology"/>
<keyword evidence="6" id="KW-0560">Oxidoreductase</keyword>
<dbReference type="PANTHER" id="PTHR44419">
    <property type="entry name" value="PROTOCHLOROPHYLLIDE REDUCTASE C, CHLOROPLASTIC"/>
    <property type="match status" value="1"/>
</dbReference>
<feature type="region of interest" description="Disordered" evidence="8">
    <location>
        <begin position="370"/>
        <end position="389"/>
    </location>
</feature>
<dbReference type="GO" id="GO:0016630">
    <property type="term" value="F:protochlorophyllide reductase activity"/>
    <property type="evidence" value="ECO:0007669"/>
    <property type="project" value="UniProtKB-EC"/>
</dbReference>
<gene>
    <name evidence="10" type="ORF">PPAR1163_LOCUS7674</name>
</gene>
<evidence type="ECO:0000256" key="5">
    <source>
        <dbReference type="ARBA" id="ARBA00022857"/>
    </source>
</evidence>
<dbReference type="Gene3D" id="3.40.50.720">
    <property type="entry name" value="NAD(P)-binding Rossmann-like Domain"/>
    <property type="match status" value="1"/>
</dbReference>
<feature type="chain" id="PRO_5030616650" description="protochlorophyllide reductase" evidence="9">
    <location>
        <begin position="17"/>
        <end position="416"/>
    </location>
</feature>
<evidence type="ECO:0000256" key="9">
    <source>
        <dbReference type="SAM" id="SignalP"/>
    </source>
</evidence>
<evidence type="ECO:0000313" key="10">
    <source>
        <dbReference type="EMBL" id="CAD9249314.1"/>
    </source>
</evidence>
<comment type="pathway">
    <text evidence="1">Porphyrin-containing compound metabolism; chlorophyll biosynthesis.</text>
</comment>
<dbReference type="InterPro" id="IPR005979">
    <property type="entry name" value="Prochl_reduct"/>
</dbReference>
<dbReference type="NCBIfam" id="TIGR01289">
    <property type="entry name" value="LPOR"/>
    <property type="match status" value="1"/>
</dbReference>
<feature type="signal peptide" evidence="9">
    <location>
        <begin position="1"/>
        <end position="16"/>
    </location>
</feature>
<dbReference type="EC" id="1.3.1.33" evidence="3"/>
<evidence type="ECO:0000256" key="1">
    <source>
        <dbReference type="ARBA" id="ARBA00005173"/>
    </source>
</evidence>